<dbReference type="PROSITE" id="PS50011">
    <property type="entry name" value="PROTEIN_KINASE_DOM"/>
    <property type="match status" value="1"/>
</dbReference>
<gene>
    <name evidence="16" type="ORF">P3X46_023641</name>
</gene>
<keyword evidence="8" id="KW-0418">Kinase</keyword>
<dbReference type="InterPro" id="IPR001245">
    <property type="entry name" value="Ser-Thr/Tyr_kinase_cat_dom"/>
</dbReference>
<dbReference type="PANTHER" id="PTHR45647">
    <property type="entry name" value="OS02G0152300 PROTEIN"/>
    <property type="match status" value="1"/>
</dbReference>
<feature type="compositionally biased region" description="Low complexity" evidence="13">
    <location>
        <begin position="197"/>
        <end position="208"/>
    </location>
</feature>
<dbReference type="Gene3D" id="3.40.50.620">
    <property type="entry name" value="HUPs"/>
    <property type="match status" value="1"/>
</dbReference>
<dbReference type="CDD" id="cd16655">
    <property type="entry name" value="RING-Ubox_WDSUB1-like"/>
    <property type="match status" value="1"/>
</dbReference>
<dbReference type="InterPro" id="IPR013083">
    <property type="entry name" value="Znf_RING/FYVE/PHD"/>
</dbReference>
<dbReference type="SUPFAM" id="SSF57850">
    <property type="entry name" value="RING/U-box"/>
    <property type="match status" value="1"/>
</dbReference>
<evidence type="ECO:0000256" key="4">
    <source>
        <dbReference type="ARBA" id="ARBA00012483"/>
    </source>
</evidence>
<dbReference type="SUPFAM" id="SSF56112">
    <property type="entry name" value="Protein kinase-like (PK-like)"/>
    <property type="match status" value="1"/>
</dbReference>
<dbReference type="SUPFAM" id="SSF52402">
    <property type="entry name" value="Adenine nucleotide alpha hydrolases-like"/>
    <property type="match status" value="1"/>
</dbReference>
<evidence type="ECO:0000256" key="9">
    <source>
        <dbReference type="ARBA" id="ARBA00022786"/>
    </source>
</evidence>
<dbReference type="InterPro" id="IPR008271">
    <property type="entry name" value="Ser/Thr_kinase_AS"/>
</dbReference>
<dbReference type="Proteomes" id="UP001174677">
    <property type="component" value="Chromosome 13"/>
</dbReference>
<dbReference type="CDD" id="cd01989">
    <property type="entry name" value="USP_STK_Ubox_N"/>
    <property type="match status" value="1"/>
</dbReference>
<keyword evidence="7 11" id="KW-0547">Nucleotide-binding</keyword>
<dbReference type="PROSITE" id="PS00107">
    <property type="entry name" value="PROTEIN_KINASE_ATP"/>
    <property type="match status" value="1"/>
</dbReference>
<dbReference type="Gene3D" id="3.30.40.10">
    <property type="entry name" value="Zinc/RING finger domain, C3HC4 (zinc finger)"/>
    <property type="match status" value="1"/>
</dbReference>
<evidence type="ECO:0000259" key="14">
    <source>
        <dbReference type="PROSITE" id="PS50011"/>
    </source>
</evidence>
<keyword evidence="12" id="KW-0175">Coiled coil</keyword>
<evidence type="ECO:0000313" key="17">
    <source>
        <dbReference type="Proteomes" id="UP001174677"/>
    </source>
</evidence>
<dbReference type="InterPro" id="IPR014729">
    <property type="entry name" value="Rossmann-like_a/b/a_fold"/>
</dbReference>
<proteinExistence type="predicted"/>
<dbReference type="Gene3D" id="3.30.200.20">
    <property type="entry name" value="Phosphorylase Kinase, domain 1"/>
    <property type="match status" value="1"/>
</dbReference>
<evidence type="ECO:0000256" key="10">
    <source>
        <dbReference type="ARBA" id="ARBA00022840"/>
    </source>
</evidence>
<feature type="region of interest" description="Disordered" evidence="13">
    <location>
        <begin position="306"/>
        <end position="326"/>
    </location>
</feature>
<evidence type="ECO:0000256" key="13">
    <source>
        <dbReference type="SAM" id="MobiDB-lite"/>
    </source>
</evidence>
<dbReference type="EC" id="2.3.2.27" evidence="4"/>
<dbReference type="Pfam" id="PF07714">
    <property type="entry name" value="PK_Tyr_Ser-Thr"/>
    <property type="match status" value="1"/>
</dbReference>
<evidence type="ECO:0000256" key="8">
    <source>
        <dbReference type="ARBA" id="ARBA00022777"/>
    </source>
</evidence>
<dbReference type="PROSITE" id="PS00108">
    <property type="entry name" value="PROTEIN_KINASE_ST"/>
    <property type="match status" value="1"/>
</dbReference>
<feature type="coiled-coil region" evidence="12">
    <location>
        <begin position="409"/>
        <end position="465"/>
    </location>
</feature>
<dbReference type="InterPro" id="IPR051348">
    <property type="entry name" value="U-box_ubiquitin_ligases"/>
</dbReference>
<feature type="domain" description="Protein kinase" evidence="14">
    <location>
        <begin position="488"/>
        <end position="751"/>
    </location>
</feature>
<feature type="binding site" evidence="11">
    <location>
        <position position="515"/>
    </location>
    <ligand>
        <name>ATP</name>
        <dbReference type="ChEBI" id="CHEBI:30616"/>
    </ligand>
</feature>
<feature type="region of interest" description="Disordered" evidence="13">
    <location>
        <begin position="184"/>
        <end position="208"/>
    </location>
</feature>
<comment type="function">
    <text evidence="2">Functions as an E3 ubiquitin ligase.</text>
</comment>
<keyword evidence="5" id="KW-0723">Serine/threonine-protein kinase</keyword>
<dbReference type="InterPro" id="IPR011009">
    <property type="entry name" value="Kinase-like_dom_sf"/>
</dbReference>
<keyword evidence="6" id="KW-0808">Transferase</keyword>
<evidence type="ECO:0000313" key="16">
    <source>
        <dbReference type="EMBL" id="KAJ9164023.1"/>
    </source>
</evidence>
<protein>
    <recommendedName>
        <fullName evidence="4">RING-type E3 ubiquitin transferase</fullName>
        <ecNumber evidence="4">2.3.2.27</ecNumber>
    </recommendedName>
</protein>
<dbReference type="InterPro" id="IPR006016">
    <property type="entry name" value="UspA"/>
</dbReference>
<feature type="domain" description="U-box" evidence="15">
    <location>
        <begin position="771"/>
        <end position="842"/>
    </location>
</feature>
<dbReference type="PANTHER" id="PTHR45647:SF15">
    <property type="entry name" value="U-BOX DOMAIN-CONTAINING PROTEIN 35"/>
    <property type="match status" value="1"/>
</dbReference>
<evidence type="ECO:0000256" key="5">
    <source>
        <dbReference type="ARBA" id="ARBA00022527"/>
    </source>
</evidence>
<dbReference type="SMART" id="SM00220">
    <property type="entry name" value="S_TKc"/>
    <property type="match status" value="1"/>
</dbReference>
<sequence>MEGSEIIEAQKVLGLPPPLSLTVGMAINGKTKSKHVVKWALEKFIQEEKVLFKLLHVCPKITSVPTPMGNSIPISQVREDVAAAYKKEKEWQANQMLLPYKNMCTQRKVQVDVIVIESDDVANAIAEEVAKCTIKKLVIGASSCGMFTRKLKGNDLSSRISTCTPNFCTVYAVSKGKLSSIRPSDLETNGSIRDDSSVTSSTNSSSSHTLSLQTDAVSIASYSQFHSPSLPMQRFQALSTINQGLLDTRTNSIETNHSRCQSLDVEVQAISTINQGLLHTRTNSIETNHSRCRSLDIEEGNYAVSSWPSTSENGHPTSQSSSCKSFPTDYQSWASDQASTSDMLTDYSSSESQQAVINFELEKLRIELRHVRGIYAMAQSEAIDASRKLNDLSTRRLEEAIKLKEINFREEKAKELARQEKERSKAALREAEYTRTCAEREASRRQEAELKAMRDAKEKEKLQNALVGPVQQYQKFTWEEIVSATSSFSDDLKIGMGAYGTVYKCSLHHTTAAVKVLHSIENQNSKQFQQELEILSKIRHPHLLILLGACSDHGCLVYEYMENGSLEDRLLRVNNTPPIPWFERYRIAWEVASALVFLHNSKPKPIIHRDMKPANILLDHNLVSKIGDVGLSTVLNTDASFATTTYKDTGLVGTLCYIDPEYQRTGLVSPKSDVYAFGMVILQLLTAKPAKALTHIMETAIDDGRLLEILDSEAGNWPHEETKELALLGLRCAELRRRDRPDLKDQVLPALERLKEIADKARDTTSSIHPTPPSHFICPILKDIMIDPCVASDGYTYDRKAIEKWLEENDKSPMTNLPLPNKNLLPNYTLLSAIMEWKSNKQ</sequence>
<evidence type="ECO:0000256" key="2">
    <source>
        <dbReference type="ARBA" id="ARBA00003861"/>
    </source>
</evidence>
<evidence type="ECO:0000256" key="7">
    <source>
        <dbReference type="ARBA" id="ARBA00022741"/>
    </source>
</evidence>
<keyword evidence="9" id="KW-0833">Ubl conjugation pathway</keyword>
<dbReference type="PROSITE" id="PS51698">
    <property type="entry name" value="U_BOX"/>
    <property type="match status" value="1"/>
</dbReference>
<evidence type="ECO:0000256" key="6">
    <source>
        <dbReference type="ARBA" id="ARBA00022679"/>
    </source>
</evidence>
<dbReference type="InterPro" id="IPR000719">
    <property type="entry name" value="Prot_kinase_dom"/>
</dbReference>
<name>A0ABQ9LFD2_HEVBR</name>
<evidence type="ECO:0000259" key="15">
    <source>
        <dbReference type="PROSITE" id="PS51698"/>
    </source>
</evidence>
<evidence type="ECO:0000256" key="1">
    <source>
        <dbReference type="ARBA" id="ARBA00000900"/>
    </source>
</evidence>
<dbReference type="InterPro" id="IPR003613">
    <property type="entry name" value="Ubox_domain"/>
</dbReference>
<dbReference type="Gene3D" id="1.10.510.10">
    <property type="entry name" value="Transferase(Phosphotransferase) domain 1"/>
    <property type="match status" value="1"/>
</dbReference>
<organism evidence="16 17">
    <name type="scientific">Hevea brasiliensis</name>
    <name type="common">Para rubber tree</name>
    <name type="synonym">Siphonia brasiliensis</name>
    <dbReference type="NCBI Taxonomy" id="3981"/>
    <lineage>
        <taxon>Eukaryota</taxon>
        <taxon>Viridiplantae</taxon>
        <taxon>Streptophyta</taxon>
        <taxon>Embryophyta</taxon>
        <taxon>Tracheophyta</taxon>
        <taxon>Spermatophyta</taxon>
        <taxon>Magnoliopsida</taxon>
        <taxon>eudicotyledons</taxon>
        <taxon>Gunneridae</taxon>
        <taxon>Pentapetalae</taxon>
        <taxon>rosids</taxon>
        <taxon>fabids</taxon>
        <taxon>Malpighiales</taxon>
        <taxon>Euphorbiaceae</taxon>
        <taxon>Crotonoideae</taxon>
        <taxon>Micrandreae</taxon>
        <taxon>Hevea</taxon>
    </lineage>
</organism>
<evidence type="ECO:0000256" key="12">
    <source>
        <dbReference type="SAM" id="Coils"/>
    </source>
</evidence>
<dbReference type="InterPro" id="IPR017441">
    <property type="entry name" value="Protein_kinase_ATP_BS"/>
</dbReference>
<evidence type="ECO:0000256" key="3">
    <source>
        <dbReference type="ARBA" id="ARBA00004906"/>
    </source>
</evidence>
<comment type="pathway">
    <text evidence="3">Protein modification; protein ubiquitination.</text>
</comment>
<accession>A0ABQ9LFD2</accession>
<keyword evidence="10 11" id="KW-0067">ATP-binding</keyword>
<dbReference type="Pfam" id="PF04564">
    <property type="entry name" value="U-box"/>
    <property type="match status" value="1"/>
</dbReference>
<evidence type="ECO:0000256" key="11">
    <source>
        <dbReference type="PROSITE-ProRule" id="PRU10141"/>
    </source>
</evidence>
<dbReference type="EMBL" id="JARPOI010000013">
    <property type="protein sequence ID" value="KAJ9164023.1"/>
    <property type="molecule type" value="Genomic_DNA"/>
</dbReference>
<comment type="caution">
    <text evidence="16">The sequence shown here is derived from an EMBL/GenBank/DDBJ whole genome shotgun (WGS) entry which is preliminary data.</text>
</comment>
<comment type="catalytic activity">
    <reaction evidence="1">
        <text>S-ubiquitinyl-[E2 ubiquitin-conjugating enzyme]-L-cysteine + [acceptor protein]-L-lysine = [E2 ubiquitin-conjugating enzyme]-L-cysteine + N(6)-ubiquitinyl-[acceptor protein]-L-lysine.</text>
        <dbReference type="EC" id="2.3.2.27"/>
    </reaction>
</comment>
<keyword evidence="17" id="KW-1185">Reference proteome</keyword>
<dbReference type="Pfam" id="PF00582">
    <property type="entry name" value="Usp"/>
    <property type="match status" value="1"/>
</dbReference>
<reference evidence="16" key="1">
    <citation type="journal article" date="2023" name="Plant Biotechnol. J.">
        <title>Chromosome-level wild Hevea brasiliensis genome provides new tools for genomic-assisted breeding and valuable loci to elevate rubber yield.</title>
        <authorList>
            <person name="Cheng H."/>
            <person name="Song X."/>
            <person name="Hu Y."/>
            <person name="Wu T."/>
            <person name="Yang Q."/>
            <person name="An Z."/>
            <person name="Feng S."/>
            <person name="Deng Z."/>
            <person name="Wu W."/>
            <person name="Zeng X."/>
            <person name="Tu M."/>
            <person name="Wang X."/>
            <person name="Huang H."/>
        </authorList>
    </citation>
    <scope>NUCLEOTIDE SEQUENCE</scope>
    <source>
        <strain evidence="16">MT/VB/25A 57/8</strain>
    </source>
</reference>
<dbReference type="SMART" id="SM00504">
    <property type="entry name" value="Ubox"/>
    <property type="match status" value="1"/>
</dbReference>